<gene>
    <name evidence="1" type="ORF">RBAM_38350</name>
</gene>
<dbReference type="EMBL" id="CP000560">
    <property type="protein sequence ID" value="QDE58043.1"/>
    <property type="molecule type" value="Genomic_DNA"/>
</dbReference>
<protein>
    <submittedName>
        <fullName evidence="1">Uncharacterized protein</fullName>
    </submittedName>
</protein>
<sequence length="66" mass="7471">MYADGYSHLSSPLFLPRAIEKQKGPHLRLLAEMGAFGGPIGNPFVFKFEYHVNSNYSDLSTVFYKD</sequence>
<evidence type="ECO:0000313" key="2">
    <source>
        <dbReference type="Proteomes" id="UP000001120"/>
    </source>
</evidence>
<accession>A0A4Y6A7X6</accession>
<dbReference type="Proteomes" id="UP000001120">
    <property type="component" value="Chromosome"/>
</dbReference>
<organism evidence="1 2">
    <name type="scientific">Bacillus velezensis (strain DSM 23117 / BGSC 10A6 / LMG 26770 / FZB42)</name>
    <name type="common">Bacillus amyloliquefaciens subsp. plantarum</name>
    <dbReference type="NCBI Taxonomy" id="326423"/>
    <lineage>
        <taxon>Bacteria</taxon>
        <taxon>Bacillati</taxon>
        <taxon>Bacillota</taxon>
        <taxon>Bacilli</taxon>
        <taxon>Bacillales</taxon>
        <taxon>Bacillaceae</taxon>
        <taxon>Bacillus</taxon>
        <taxon>Bacillus amyloliquefaciens group</taxon>
    </lineage>
</organism>
<proteinExistence type="predicted"/>
<reference evidence="1 2" key="1">
    <citation type="journal article" date="2007" name="Nat. Biotechnol.">
        <title>Comparative analysis of the complete genome sequence of the plant growth-promoting bacterium Bacillus amyloliquefaciens FZB42.</title>
        <authorList>
            <person name="Chen X.H."/>
            <person name="Koumoutsi A."/>
            <person name="Scholz R."/>
            <person name="Eisenreich A."/>
            <person name="Schneider K."/>
            <person name="Heinemeyer I."/>
            <person name="Morgenstern B."/>
            <person name="Voss B."/>
            <person name="Hess W.R."/>
            <person name="Reva O."/>
            <person name="Junge H."/>
            <person name="Voigt B."/>
            <person name="Jungblut P.R."/>
            <person name="Vater J."/>
            <person name="Sussmuth R."/>
            <person name="Liesegang H."/>
            <person name="Strittmatter A."/>
            <person name="Gottschalk G."/>
            <person name="Borriss R."/>
        </authorList>
    </citation>
    <scope>NUCLEOTIDE SEQUENCE [LARGE SCALE GENOMIC DNA]</scope>
    <source>
        <strain evidence="2">DSM 23117 / BGSC 10A6 / LMG 26770 / FZB42</strain>
    </source>
</reference>
<evidence type="ECO:0000313" key="1">
    <source>
        <dbReference type="EMBL" id="QDE58043.1"/>
    </source>
</evidence>
<dbReference type="KEGG" id="bay:RBAM_38350"/>
<name>A0A4Y6A7X6_BACVZ</name>
<dbReference type="AlphaFoldDB" id="A0A4Y6A7X6"/>
<keyword evidence="2" id="KW-1185">Reference proteome</keyword>